<feature type="domain" description="Methylated-DNA-[protein]-cysteine S-methyltransferase DNA binding" evidence="2">
    <location>
        <begin position="7"/>
        <end position="63"/>
    </location>
</feature>
<accession>A0A9D1GYA7</accession>
<dbReference type="Pfam" id="PF01035">
    <property type="entry name" value="DNA_binding_1"/>
    <property type="match status" value="1"/>
</dbReference>
<dbReference type="GO" id="GO:0006281">
    <property type="term" value="P:DNA repair"/>
    <property type="evidence" value="ECO:0007669"/>
    <property type="project" value="InterPro"/>
</dbReference>
<dbReference type="Gene3D" id="1.10.10.10">
    <property type="entry name" value="Winged helix-like DNA-binding domain superfamily/Winged helix DNA-binding domain"/>
    <property type="match status" value="1"/>
</dbReference>
<evidence type="ECO:0000256" key="1">
    <source>
        <dbReference type="ARBA" id="ARBA00022763"/>
    </source>
</evidence>
<reference evidence="3" key="1">
    <citation type="submission" date="2020-10" db="EMBL/GenBank/DDBJ databases">
        <authorList>
            <person name="Gilroy R."/>
        </authorList>
    </citation>
    <scope>NUCLEOTIDE SEQUENCE</scope>
    <source>
        <strain evidence="3">ChiGjej1B1-24693</strain>
    </source>
</reference>
<evidence type="ECO:0000313" key="4">
    <source>
        <dbReference type="Proteomes" id="UP000886842"/>
    </source>
</evidence>
<keyword evidence="1" id="KW-0227">DNA damage</keyword>
<dbReference type="InterPro" id="IPR036388">
    <property type="entry name" value="WH-like_DNA-bd_sf"/>
</dbReference>
<comment type="caution">
    <text evidence="3">The sequence shown here is derived from an EMBL/GenBank/DDBJ whole genome shotgun (WGS) entry which is preliminary data.</text>
</comment>
<dbReference type="PANTHER" id="PTHR42942:SF1">
    <property type="entry name" value="ALKYLTRANSFERASE-LIKE PROTEIN 1"/>
    <property type="match status" value="1"/>
</dbReference>
<dbReference type="EMBL" id="DVLP01000260">
    <property type="protein sequence ID" value="HIT75642.1"/>
    <property type="molecule type" value="Genomic_DNA"/>
</dbReference>
<gene>
    <name evidence="3" type="ORF">IAA98_08665</name>
</gene>
<dbReference type="InterPro" id="IPR052520">
    <property type="entry name" value="ATL_DNA_repair"/>
</dbReference>
<dbReference type="AlphaFoldDB" id="A0A9D1GYA7"/>
<organism evidence="3 4">
    <name type="scientific">Candidatus Avipropionibacterium avicola</name>
    <dbReference type="NCBI Taxonomy" id="2840701"/>
    <lineage>
        <taxon>Bacteria</taxon>
        <taxon>Bacillati</taxon>
        <taxon>Actinomycetota</taxon>
        <taxon>Actinomycetes</taxon>
        <taxon>Propionibacteriales</taxon>
        <taxon>Propionibacteriaceae</taxon>
        <taxon>Propionibacteriaceae incertae sedis</taxon>
        <taxon>Candidatus Avipropionibacterium</taxon>
    </lineage>
</organism>
<dbReference type="Proteomes" id="UP000886842">
    <property type="component" value="Unassembled WGS sequence"/>
</dbReference>
<dbReference type="SUPFAM" id="SSF46767">
    <property type="entry name" value="Methylated DNA-protein cysteine methyltransferase, C-terminal domain"/>
    <property type="match status" value="1"/>
</dbReference>
<protein>
    <submittedName>
        <fullName evidence="3">MGMT family protein</fullName>
    </submittedName>
</protein>
<sequence>MDESLVERVLVAVELIPAGRVASYGDIAGLLGIGPRQVGAIMRHHGAGVPWWRVTSHAGDLPAPLLRRAADRWAEEGITVKPNGLGCRINQYRLDLVAWADAWDRAIAAQEKPGNPS</sequence>
<dbReference type="GO" id="GO:0003824">
    <property type="term" value="F:catalytic activity"/>
    <property type="evidence" value="ECO:0007669"/>
    <property type="project" value="InterPro"/>
</dbReference>
<dbReference type="CDD" id="cd06445">
    <property type="entry name" value="ATase"/>
    <property type="match status" value="1"/>
</dbReference>
<evidence type="ECO:0000259" key="2">
    <source>
        <dbReference type="Pfam" id="PF01035"/>
    </source>
</evidence>
<name>A0A9D1GYA7_9ACTN</name>
<evidence type="ECO:0000313" key="3">
    <source>
        <dbReference type="EMBL" id="HIT75642.1"/>
    </source>
</evidence>
<dbReference type="InterPro" id="IPR014048">
    <property type="entry name" value="MethylDNA_cys_MeTrfase_DNA-bd"/>
</dbReference>
<dbReference type="PANTHER" id="PTHR42942">
    <property type="entry name" value="6-O-METHYLGUANINE DNA METHYLTRANSFERASE"/>
    <property type="match status" value="1"/>
</dbReference>
<dbReference type="InterPro" id="IPR036217">
    <property type="entry name" value="MethylDNA_cys_MeTrfase_DNAb"/>
</dbReference>
<reference evidence="3" key="2">
    <citation type="journal article" date="2021" name="PeerJ">
        <title>Extensive microbial diversity within the chicken gut microbiome revealed by metagenomics and culture.</title>
        <authorList>
            <person name="Gilroy R."/>
            <person name="Ravi A."/>
            <person name="Getino M."/>
            <person name="Pursley I."/>
            <person name="Horton D.L."/>
            <person name="Alikhan N.F."/>
            <person name="Baker D."/>
            <person name="Gharbi K."/>
            <person name="Hall N."/>
            <person name="Watson M."/>
            <person name="Adriaenssens E.M."/>
            <person name="Foster-Nyarko E."/>
            <person name="Jarju S."/>
            <person name="Secka A."/>
            <person name="Antonio M."/>
            <person name="Oren A."/>
            <person name="Chaudhuri R.R."/>
            <person name="La Ragione R."/>
            <person name="Hildebrand F."/>
            <person name="Pallen M.J."/>
        </authorList>
    </citation>
    <scope>NUCLEOTIDE SEQUENCE</scope>
    <source>
        <strain evidence="3">ChiGjej1B1-24693</strain>
    </source>
</reference>
<proteinExistence type="predicted"/>